<proteinExistence type="predicted"/>
<dbReference type="AlphaFoldDB" id="A0A9Q9ZYU7"/>
<dbReference type="InterPro" id="IPR039991">
    <property type="entry name" value="SHOC1"/>
</dbReference>
<dbReference type="KEGG" id="ccar:122137312"/>
<dbReference type="GeneID" id="122137312"/>
<sequence length="231" mass="25804">MLRRAPSLQWLLGASFSELQEMFPQIPHKVIKLFSDITAESNVKKSETTPFSNINSQTHSPFWEQDPVKPQIQLEDKTAPSQFTELISGHNSIRGEDTDHFHSYNPLTPSQFSRGSTTASVWQLQGEGFIQNPDLMPGRAVPRGSAHVPSAPLPTPEVLGGRSTACGFSSRPQSQTHWSSPENDLPNKTGEERKRRGGEDVHSVLPHSKRGRLLCERVPGRNDGQTRLRFF</sequence>
<gene>
    <name evidence="2" type="primary">LOC122137312</name>
</gene>
<dbReference type="GO" id="GO:0000712">
    <property type="term" value="P:resolution of meiotic recombination intermediates"/>
    <property type="evidence" value="ECO:0007669"/>
    <property type="project" value="InterPro"/>
</dbReference>
<evidence type="ECO:0000256" key="1">
    <source>
        <dbReference type="SAM" id="MobiDB-lite"/>
    </source>
</evidence>
<dbReference type="PANTHER" id="PTHR35668">
    <property type="entry name" value="PROTEIN SHORTAGE IN CHIASMATA 1 ORTHOLOG"/>
    <property type="match status" value="1"/>
</dbReference>
<dbReference type="OrthoDB" id="9909657at2759"/>
<dbReference type="GO" id="GO:0000794">
    <property type="term" value="C:condensed nuclear chromosome"/>
    <property type="evidence" value="ECO:0007669"/>
    <property type="project" value="InterPro"/>
</dbReference>
<feature type="region of interest" description="Disordered" evidence="1">
    <location>
        <begin position="137"/>
        <end position="208"/>
    </location>
</feature>
<dbReference type="Pfam" id="PF17825">
    <property type="entry name" value="DUF5587"/>
    <property type="match status" value="1"/>
</dbReference>
<feature type="compositionally biased region" description="Basic and acidic residues" evidence="1">
    <location>
        <begin position="189"/>
        <end position="202"/>
    </location>
</feature>
<evidence type="ECO:0000313" key="2">
    <source>
        <dbReference type="RefSeq" id="XP_042579069.1"/>
    </source>
</evidence>
<dbReference type="RefSeq" id="XP_042579069.1">
    <property type="nucleotide sequence ID" value="XM_042723135.1"/>
</dbReference>
<reference evidence="2" key="1">
    <citation type="submission" date="2025-08" db="UniProtKB">
        <authorList>
            <consortium name="RefSeq"/>
        </authorList>
    </citation>
    <scope>IDENTIFICATION</scope>
    <source>
        <tissue evidence="2">Muscle</tissue>
    </source>
</reference>
<accession>A0A9Q9ZYU7</accession>
<protein>
    <submittedName>
        <fullName evidence="2">Uncharacterized protein LOC122137312 isoform X1</fullName>
    </submittedName>
</protein>
<dbReference type="GO" id="GO:0016887">
    <property type="term" value="F:ATP hydrolysis activity"/>
    <property type="evidence" value="ECO:0007669"/>
    <property type="project" value="InterPro"/>
</dbReference>
<name>A0A9Q9ZYU7_CYPCA</name>
<dbReference type="PANTHER" id="PTHR35668:SF1">
    <property type="entry name" value="PROTEIN SHORTAGE IN CHIASMATA 1 ORTHOLOG"/>
    <property type="match status" value="1"/>
</dbReference>
<feature type="compositionally biased region" description="Polar residues" evidence="1">
    <location>
        <begin position="166"/>
        <end position="182"/>
    </location>
</feature>
<dbReference type="GO" id="GO:0003697">
    <property type="term" value="F:single-stranded DNA binding"/>
    <property type="evidence" value="ECO:0007669"/>
    <property type="project" value="TreeGrafter"/>
</dbReference>
<organism evidence="2">
    <name type="scientific">Cyprinus carpio</name>
    <name type="common">Common carp</name>
    <dbReference type="NCBI Taxonomy" id="7962"/>
    <lineage>
        <taxon>Eukaryota</taxon>
        <taxon>Metazoa</taxon>
        <taxon>Chordata</taxon>
        <taxon>Craniata</taxon>
        <taxon>Vertebrata</taxon>
        <taxon>Euteleostomi</taxon>
        <taxon>Actinopterygii</taxon>
        <taxon>Neopterygii</taxon>
        <taxon>Teleostei</taxon>
        <taxon>Ostariophysi</taxon>
        <taxon>Cypriniformes</taxon>
        <taxon>Cyprinidae</taxon>
        <taxon>Cyprininae</taxon>
        <taxon>Cyprinus</taxon>
    </lineage>
</organism>
<dbReference type="Proteomes" id="UP001155660">
    <property type="component" value="Chromosome B5"/>
</dbReference>